<evidence type="ECO:0000313" key="1">
    <source>
        <dbReference type="EMBL" id="GFT88865.1"/>
    </source>
</evidence>
<sequence length="83" mass="9708">MILIRRYVPYPDCRNSKPWSVELVSIELVDMEEMEDMGEMVDLESSLNSISFCESFNISMVVIRMHQKVWVKFSEIALKSAVF</sequence>
<accession>A0A8X6PTS0</accession>
<gene>
    <name evidence="1" type="ORF">NPIL_111881</name>
</gene>
<reference evidence="1" key="1">
    <citation type="submission" date="2020-08" db="EMBL/GenBank/DDBJ databases">
        <title>Multicomponent nature underlies the extraordinary mechanical properties of spider dragline silk.</title>
        <authorList>
            <person name="Kono N."/>
            <person name="Nakamura H."/>
            <person name="Mori M."/>
            <person name="Yoshida Y."/>
            <person name="Ohtoshi R."/>
            <person name="Malay A.D."/>
            <person name="Moran D.A.P."/>
            <person name="Tomita M."/>
            <person name="Numata K."/>
            <person name="Arakawa K."/>
        </authorList>
    </citation>
    <scope>NUCLEOTIDE SEQUENCE</scope>
</reference>
<name>A0A8X6PTS0_NEPPI</name>
<evidence type="ECO:0000313" key="2">
    <source>
        <dbReference type="Proteomes" id="UP000887013"/>
    </source>
</evidence>
<organism evidence="1 2">
    <name type="scientific">Nephila pilipes</name>
    <name type="common">Giant wood spider</name>
    <name type="synonym">Nephila maculata</name>
    <dbReference type="NCBI Taxonomy" id="299642"/>
    <lineage>
        <taxon>Eukaryota</taxon>
        <taxon>Metazoa</taxon>
        <taxon>Ecdysozoa</taxon>
        <taxon>Arthropoda</taxon>
        <taxon>Chelicerata</taxon>
        <taxon>Arachnida</taxon>
        <taxon>Araneae</taxon>
        <taxon>Araneomorphae</taxon>
        <taxon>Entelegynae</taxon>
        <taxon>Araneoidea</taxon>
        <taxon>Nephilidae</taxon>
        <taxon>Nephila</taxon>
    </lineage>
</organism>
<dbReference type="Proteomes" id="UP000887013">
    <property type="component" value="Unassembled WGS sequence"/>
</dbReference>
<protein>
    <submittedName>
        <fullName evidence="1">Uncharacterized protein</fullName>
    </submittedName>
</protein>
<dbReference type="EMBL" id="BMAW01024653">
    <property type="protein sequence ID" value="GFT88865.1"/>
    <property type="molecule type" value="Genomic_DNA"/>
</dbReference>
<proteinExistence type="predicted"/>
<comment type="caution">
    <text evidence="1">The sequence shown here is derived from an EMBL/GenBank/DDBJ whole genome shotgun (WGS) entry which is preliminary data.</text>
</comment>
<dbReference type="AlphaFoldDB" id="A0A8X6PTS0"/>
<keyword evidence="2" id="KW-1185">Reference proteome</keyword>